<accession>A0AAD7EVY3</accession>
<reference evidence="1" key="1">
    <citation type="submission" date="2023-03" db="EMBL/GenBank/DDBJ databases">
        <title>Massive genome expansion in bonnet fungi (Mycena s.s.) driven by repeated elements and novel gene families across ecological guilds.</title>
        <authorList>
            <consortium name="Lawrence Berkeley National Laboratory"/>
            <person name="Harder C.B."/>
            <person name="Miyauchi S."/>
            <person name="Viragh M."/>
            <person name="Kuo A."/>
            <person name="Thoen E."/>
            <person name="Andreopoulos B."/>
            <person name="Lu D."/>
            <person name="Skrede I."/>
            <person name="Drula E."/>
            <person name="Henrissat B."/>
            <person name="Morin E."/>
            <person name="Kohler A."/>
            <person name="Barry K."/>
            <person name="LaButti K."/>
            <person name="Morin E."/>
            <person name="Salamov A."/>
            <person name="Lipzen A."/>
            <person name="Mereny Z."/>
            <person name="Hegedus B."/>
            <person name="Baldrian P."/>
            <person name="Stursova M."/>
            <person name="Weitz H."/>
            <person name="Taylor A."/>
            <person name="Grigoriev I.V."/>
            <person name="Nagy L.G."/>
            <person name="Martin F."/>
            <person name="Kauserud H."/>
        </authorList>
    </citation>
    <scope>NUCLEOTIDE SEQUENCE</scope>
    <source>
        <strain evidence="1">CBHHK002</strain>
    </source>
</reference>
<evidence type="ECO:0000313" key="1">
    <source>
        <dbReference type="EMBL" id="KAJ7353037.1"/>
    </source>
</evidence>
<proteinExistence type="predicted"/>
<name>A0AAD7EVY3_9AGAR</name>
<evidence type="ECO:0000313" key="2">
    <source>
        <dbReference type="Proteomes" id="UP001218218"/>
    </source>
</evidence>
<dbReference type="Proteomes" id="UP001218218">
    <property type="component" value="Unassembled WGS sequence"/>
</dbReference>
<comment type="caution">
    <text evidence="1">The sequence shown here is derived from an EMBL/GenBank/DDBJ whole genome shotgun (WGS) entry which is preliminary data.</text>
</comment>
<protein>
    <submittedName>
        <fullName evidence="1">Uncharacterized protein</fullName>
    </submittedName>
</protein>
<organism evidence="1 2">
    <name type="scientific">Mycena albidolilacea</name>
    <dbReference type="NCBI Taxonomy" id="1033008"/>
    <lineage>
        <taxon>Eukaryota</taxon>
        <taxon>Fungi</taxon>
        <taxon>Dikarya</taxon>
        <taxon>Basidiomycota</taxon>
        <taxon>Agaricomycotina</taxon>
        <taxon>Agaricomycetes</taxon>
        <taxon>Agaricomycetidae</taxon>
        <taxon>Agaricales</taxon>
        <taxon>Marasmiineae</taxon>
        <taxon>Mycenaceae</taxon>
        <taxon>Mycena</taxon>
    </lineage>
</organism>
<dbReference type="EMBL" id="JARIHO010000011">
    <property type="protein sequence ID" value="KAJ7353037.1"/>
    <property type="molecule type" value="Genomic_DNA"/>
</dbReference>
<sequence>MYDCTASKYTCGRTIAEAQRPPCGAESISTFQHVFGCQPLEQTPSIRDPWQFCRESVTLGGDLMWPFKDLHMIVTRVPDTIRACLYMGGESRWPKEQYYIALGTWPPKGFGPDLDVPREFLPGLWPLDDRRASSEEIEPIYGNFGAVLSARRI</sequence>
<keyword evidence="2" id="KW-1185">Reference proteome</keyword>
<gene>
    <name evidence="1" type="ORF">DFH08DRAFT_934129</name>
</gene>
<dbReference type="AlphaFoldDB" id="A0AAD7EVY3"/>